<evidence type="ECO:0000256" key="3">
    <source>
        <dbReference type="ARBA" id="ARBA00022676"/>
    </source>
</evidence>
<feature type="transmembrane region" description="Helical" evidence="12">
    <location>
        <begin position="62"/>
        <end position="83"/>
    </location>
</feature>
<feature type="compositionally biased region" description="Polar residues" evidence="11">
    <location>
        <begin position="13"/>
        <end position="24"/>
    </location>
</feature>
<keyword evidence="8" id="KW-0333">Golgi apparatus</keyword>
<dbReference type="Pfam" id="PF00777">
    <property type="entry name" value="Glyco_transf_29"/>
    <property type="match status" value="2"/>
</dbReference>
<dbReference type="Gene3D" id="3.90.1480.20">
    <property type="entry name" value="Glycosyl transferase family 29"/>
    <property type="match status" value="1"/>
</dbReference>
<dbReference type="Proteomes" id="UP000660262">
    <property type="component" value="Unassembled WGS sequence"/>
</dbReference>
<feature type="compositionally biased region" description="Basic and acidic residues" evidence="11">
    <location>
        <begin position="159"/>
        <end position="174"/>
    </location>
</feature>
<keyword evidence="9 12" id="KW-0472">Membrane</keyword>
<feature type="compositionally biased region" description="Basic and acidic residues" evidence="11">
    <location>
        <begin position="202"/>
        <end position="224"/>
    </location>
</feature>
<keyword evidence="14" id="KW-1185">Reference proteome</keyword>
<protein>
    <submittedName>
        <fullName evidence="13">Uncharacterized protein</fullName>
    </submittedName>
</protein>
<feature type="region of interest" description="Disordered" evidence="11">
    <location>
        <begin position="87"/>
        <end position="406"/>
    </location>
</feature>
<organism evidence="13 14">
    <name type="scientific">Pycnococcus provasolii</name>
    <dbReference type="NCBI Taxonomy" id="41880"/>
    <lineage>
        <taxon>Eukaryota</taxon>
        <taxon>Viridiplantae</taxon>
        <taxon>Chlorophyta</taxon>
        <taxon>Pseudoscourfieldiophyceae</taxon>
        <taxon>Pseudoscourfieldiales</taxon>
        <taxon>Pycnococcaceae</taxon>
        <taxon>Pycnococcus</taxon>
    </lineage>
</organism>
<dbReference type="InterPro" id="IPR050943">
    <property type="entry name" value="Glycosyltr_29_Sialyltrsf"/>
</dbReference>
<evidence type="ECO:0000256" key="7">
    <source>
        <dbReference type="ARBA" id="ARBA00022989"/>
    </source>
</evidence>
<keyword evidence="6" id="KW-0735">Signal-anchor</keyword>
<comment type="subcellular location">
    <subcellularLocation>
        <location evidence="1">Golgi apparatus membrane</location>
        <topology evidence="1">Single-pass type II membrane protein</topology>
    </subcellularLocation>
</comment>
<dbReference type="AlphaFoldDB" id="A0A830HV77"/>
<reference evidence="13" key="1">
    <citation type="submission" date="2020-10" db="EMBL/GenBank/DDBJ databases">
        <title>Unveiling of a novel bifunctional photoreceptor, Dualchrome1, isolated from a cosmopolitan green alga.</title>
        <authorList>
            <person name="Suzuki S."/>
            <person name="Kawachi M."/>
        </authorList>
    </citation>
    <scope>NUCLEOTIDE SEQUENCE</scope>
    <source>
        <strain evidence="13">NIES 2893</strain>
    </source>
</reference>
<keyword evidence="7 12" id="KW-1133">Transmembrane helix</keyword>
<feature type="compositionally biased region" description="Acidic residues" evidence="11">
    <location>
        <begin position="192"/>
        <end position="201"/>
    </location>
</feature>
<evidence type="ECO:0000256" key="9">
    <source>
        <dbReference type="ARBA" id="ARBA00023136"/>
    </source>
</evidence>
<evidence type="ECO:0000256" key="5">
    <source>
        <dbReference type="ARBA" id="ARBA00022692"/>
    </source>
</evidence>
<gene>
    <name evidence="13" type="ORF">PPROV_000939400</name>
</gene>
<feature type="compositionally biased region" description="Basic and acidic residues" evidence="11">
    <location>
        <begin position="126"/>
        <end position="148"/>
    </location>
</feature>
<dbReference type="InterPro" id="IPR038578">
    <property type="entry name" value="GT29-like_sf"/>
</dbReference>
<feature type="compositionally biased region" description="Pro residues" evidence="11">
    <location>
        <begin position="373"/>
        <end position="406"/>
    </location>
</feature>
<feature type="region of interest" description="Disordered" evidence="11">
    <location>
        <begin position="1"/>
        <end position="35"/>
    </location>
</feature>
<feature type="compositionally biased region" description="Basic and acidic residues" evidence="11">
    <location>
        <begin position="336"/>
        <end position="358"/>
    </location>
</feature>
<name>A0A830HV77_9CHLO</name>
<evidence type="ECO:0000313" key="14">
    <source>
        <dbReference type="Proteomes" id="UP000660262"/>
    </source>
</evidence>
<proteinExistence type="inferred from homology"/>
<evidence type="ECO:0000256" key="11">
    <source>
        <dbReference type="SAM" id="MobiDB-lite"/>
    </source>
</evidence>
<keyword evidence="5 12" id="KW-0812">Transmembrane</keyword>
<comment type="similarity">
    <text evidence="2">Belongs to the glycosyltransferase 29 family.</text>
</comment>
<evidence type="ECO:0000256" key="12">
    <source>
        <dbReference type="SAM" id="Phobius"/>
    </source>
</evidence>
<keyword evidence="3" id="KW-0328">Glycosyltransferase</keyword>
<dbReference type="GO" id="GO:0000139">
    <property type="term" value="C:Golgi membrane"/>
    <property type="evidence" value="ECO:0007669"/>
    <property type="project" value="UniProtKB-SubCell"/>
</dbReference>
<evidence type="ECO:0000256" key="10">
    <source>
        <dbReference type="ARBA" id="ARBA00023180"/>
    </source>
</evidence>
<evidence type="ECO:0000256" key="2">
    <source>
        <dbReference type="ARBA" id="ARBA00006003"/>
    </source>
</evidence>
<evidence type="ECO:0000256" key="4">
    <source>
        <dbReference type="ARBA" id="ARBA00022679"/>
    </source>
</evidence>
<feature type="compositionally biased region" description="Polar residues" evidence="11">
    <location>
        <begin position="99"/>
        <end position="122"/>
    </location>
</feature>
<dbReference type="PANTHER" id="PTHR11987:SF36">
    <property type="entry name" value="SIA-ALPHA-2,3-GAL-BETA-1,4-GLCNAC-R:ALPHA 2,8-SIALYLTRANSFERASE"/>
    <property type="match status" value="1"/>
</dbReference>
<feature type="region of interest" description="Disordered" evidence="11">
    <location>
        <begin position="812"/>
        <end position="842"/>
    </location>
</feature>
<accession>A0A830HV77</accession>
<dbReference type="GO" id="GO:0008373">
    <property type="term" value="F:sialyltransferase activity"/>
    <property type="evidence" value="ECO:0007669"/>
    <property type="project" value="InterPro"/>
</dbReference>
<feature type="compositionally biased region" description="Basic and acidic residues" evidence="11">
    <location>
        <begin position="87"/>
        <end position="97"/>
    </location>
</feature>
<dbReference type="InterPro" id="IPR001675">
    <property type="entry name" value="Glyco_trans_29"/>
</dbReference>
<evidence type="ECO:0000256" key="8">
    <source>
        <dbReference type="ARBA" id="ARBA00023034"/>
    </source>
</evidence>
<feature type="compositionally biased region" description="Acidic residues" evidence="11">
    <location>
        <begin position="326"/>
        <end position="335"/>
    </location>
</feature>
<feature type="compositionally biased region" description="Low complexity" evidence="11">
    <location>
        <begin position="815"/>
        <end position="825"/>
    </location>
</feature>
<keyword evidence="4" id="KW-0808">Transferase</keyword>
<keyword evidence="10" id="KW-0325">Glycoprotein</keyword>
<comment type="caution">
    <text evidence="13">The sequence shown here is derived from an EMBL/GenBank/DDBJ whole genome shotgun (WGS) entry which is preliminary data.</text>
</comment>
<dbReference type="EMBL" id="BNJQ01000030">
    <property type="protein sequence ID" value="GHP10663.1"/>
    <property type="molecule type" value="Genomic_DNA"/>
</dbReference>
<feature type="compositionally biased region" description="Basic and acidic residues" evidence="11">
    <location>
        <begin position="286"/>
        <end position="308"/>
    </location>
</feature>
<evidence type="ECO:0000256" key="6">
    <source>
        <dbReference type="ARBA" id="ARBA00022968"/>
    </source>
</evidence>
<evidence type="ECO:0000313" key="13">
    <source>
        <dbReference type="EMBL" id="GHP10663.1"/>
    </source>
</evidence>
<feature type="compositionally biased region" description="Acidic residues" evidence="11">
    <location>
        <begin position="259"/>
        <end position="285"/>
    </location>
</feature>
<dbReference type="PANTHER" id="PTHR11987">
    <property type="entry name" value="ALPHA-2,8-SIALYLTRANSFERASE"/>
    <property type="match status" value="1"/>
</dbReference>
<feature type="compositionally biased region" description="Acidic residues" evidence="11">
    <location>
        <begin position="360"/>
        <end position="369"/>
    </location>
</feature>
<sequence>MRRVGVAARDVEQGQTKSPSLSRSGSGGKPPLAPIQRDVGQRATYGHQSVQNNDHSHASRRWVWIVVVVVLIIAGAIGVVLFGEHRSETSPHTRETFKLSASTPSTLDRTSASTGYVSQAESEQMADEHGDAADEHTAESPTESHADVEAVAEEPEQMADEHAAESPTESHADVETAAEEPEQMTDSHEEVETAAEEPEQMADEHGDAADEHTAESPTESHADVEAAAEEPEQMADSHEEVEAAAEEPEQMADSHEEVETAAEEPEQMADEHEEVETAAEEPEQMADEHGDAADEHTAESPTESHADVEAAAEEPEQMADSHEEVEAAAEEPEQMVDEHGDAADEHTAESPTESHVDVEATAEEPEQDLADSFPPPGTPLSPFMPPPHPPPLAPPPVPPPPPPPPFIRSAVQLAELKSNIAFPITPKFHPQITEYFMTIPRGLPNVVLMARMKESDAVLKFDEYLIGADTLVHVTIYRRSDDLEVQATDARLTALVVQANLAQRQTKIQPKFNAKRLGGSYTVKISHEWENFRLLGMSFPGAGSVITGNQVQKLELTAATAASAGSTYTLVCTFAAVDPGAHIFVDGTDCGVDMDHTRGRDIIRKLKVGQNDFNITVISANGMFSASYYLNVYREADKSAELLEKATKSRGAEMLKTLNANPGNQAVARAAHDNDAIFDFLKERIERCMGAPNPWTPLLPRDMDRKRKHSRVEISDEDETGKIDSIVDLAMKTSLRLRPPAKARSPPSPREKDEVAELIEQLGMGRVNASEFEDCDAKESSEEKAICECKQYNICSKSTMIAMDRAAARERRARTASNAAEAEPAVTSENEDGEDGPSSGARRLLGGAAAREVARQFARLKDSNDRAKPSDAPKPAFQLMQQRVHDNTGQFFPDGTSRELNAIERKVAGCLRDFSSCPLSADEMIKTLMKLKSMSRFSKARLRCATLGGADCSSSSTTNPETGSGASALKRIRAAGIFSPLPTRRLRTCAVVGNAPGVALSTLNGGAINRHDAVFRVNLAPTLGYERHVGNRTFVRVMDARTLRKFTDTARGNMPQPSLLHHDLHLDSLDSTYHHFGIASPNDGMGGWALWHYGMFSDHSRDSQILSMTKRVAQAGQALHVVHPDMISWQADAAFSLMRDTIRLGMAPKRGPGSGWGYPTFASLSSGMHALLMATQMCDRVNVFGFSLAATSAAVPGAVAATADGVPRRYYGAVADSEKPGLWRNHAWQFEANALKLLALSGAVNVCS</sequence>
<evidence type="ECO:0000256" key="1">
    <source>
        <dbReference type="ARBA" id="ARBA00004323"/>
    </source>
</evidence>